<feature type="domain" description="HTH araC/xylS-type" evidence="4">
    <location>
        <begin position="190"/>
        <end position="288"/>
    </location>
</feature>
<dbReference type="PANTHER" id="PTHR43280">
    <property type="entry name" value="ARAC-FAMILY TRANSCRIPTIONAL REGULATOR"/>
    <property type="match status" value="1"/>
</dbReference>
<sequence length="291" mass="32742">MQNSNIKRTKQTIQKLLSTVPVASFIMGKDQSFGVERYVCSEVKGHVPPLQSFVLGVQFSGAHIKTFTTEGKQDLSTTSAITIFPAGVETAFAMLGDVDFALLVIDPSTSPLAMQLYQMATMLVSVVMIGDPVLDALIRQLLVIAQQQSKAEQQYIDAIYKTILLHTKRILLKQNTHRFKSHSLQLNRVRKSVEYIHSHLSERLSVSLLANELSVSESYFRKIFNDVMGQTVHQFILTTRLNRARELLIHSSFSISQVATNLGFSSQSHLTTQFSKIYQISPAQFRKKIKH</sequence>
<gene>
    <name evidence="5" type="ORF">RI845_11250</name>
</gene>
<keyword evidence="3" id="KW-0804">Transcription</keyword>
<accession>A0ABY9TH34</accession>
<name>A0ABY9TH34_9GAMM</name>
<evidence type="ECO:0000313" key="5">
    <source>
        <dbReference type="EMBL" id="WNC67100.1"/>
    </source>
</evidence>
<dbReference type="Gene3D" id="1.10.10.60">
    <property type="entry name" value="Homeodomain-like"/>
    <property type="match status" value="2"/>
</dbReference>
<dbReference type="SMART" id="SM00342">
    <property type="entry name" value="HTH_ARAC"/>
    <property type="match status" value="1"/>
</dbReference>
<organism evidence="5 6">
    <name type="scientific">Thalassotalea nanhaiensis</name>
    <dbReference type="NCBI Taxonomy" id="3065648"/>
    <lineage>
        <taxon>Bacteria</taxon>
        <taxon>Pseudomonadati</taxon>
        <taxon>Pseudomonadota</taxon>
        <taxon>Gammaproteobacteria</taxon>
        <taxon>Alteromonadales</taxon>
        <taxon>Colwelliaceae</taxon>
        <taxon>Thalassotalea</taxon>
    </lineage>
</organism>
<dbReference type="PROSITE" id="PS01124">
    <property type="entry name" value="HTH_ARAC_FAMILY_2"/>
    <property type="match status" value="1"/>
</dbReference>
<dbReference type="Proteomes" id="UP001248581">
    <property type="component" value="Chromosome"/>
</dbReference>
<proteinExistence type="predicted"/>
<keyword evidence="1" id="KW-0805">Transcription regulation</keyword>
<dbReference type="PANTHER" id="PTHR43280:SF28">
    <property type="entry name" value="HTH-TYPE TRANSCRIPTIONAL ACTIVATOR RHAS"/>
    <property type="match status" value="1"/>
</dbReference>
<evidence type="ECO:0000256" key="2">
    <source>
        <dbReference type="ARBA" id="ARBA00023125"/>
    </source>
</evidence>
<evidence type="ECO:0000313" key="6">
    <source>
        <dbReference type="Proteomes" id="UP001248581"/>
    </source>
</evidence>
<protein>
    <submittedName>
        <fullName evidence="5">AraC family transcriptional regulator</fullName>
    </submittedName>
</protein>
<dbReference type="InterPro" id="IPR018060">
    <property type="entry name" value="HTH_AraC"/>
</dbReference>
<evidence type="ECO:0000256" key="3">
    <source>
        <dbReference type="ARBA" id="ARBA00023163"/>
    </source>
</evidence>
<dbReference type="InterPro" id="IPR009057">
    <property type="entry name" value="Homeodomain-like_sf"/>
</dbReference>
<keyword evidence="6" id="KW-1185">Reference proteome</keyword>
<dbReference type="InterPro" id="IPR018062">
    <property type="entry name" value="HTH_AraC-typ_CS"/>
</dbReference>
<dbReference type="PROSITE" id="PS00041">
    <property type="entry name" value="HTH_ARAC_FAMILY_1"/>
    <property type="match status" value="1"/>
</dbReference>
<evidence type="ECO:0000256" key="1">
    <source>
        <dbReference type="ARBA" id="ARBA00023015"/>
    </source>
</evidence>
<reference evidence="6" key="1">
    <citation type="submission" date="2023-09" db="EMBL/GenBank/DDBJ databases">
        <authorList>
            <person name="Li S."/>
            <person name="Li X."/>
            <person name="Zhang C."/>
            <person name="Zhao Z."/>
        </authorList>
    </citation>
    <scope>NUCLEOTIDE SEQUENCE [LARGE SCALE GENOMIC DNA]</scope>
    <source>
        <strain evidence="6">SQ345</strain>
    </source>
</reference>
<dbReference type="RefSeq" id="WP_348386264.1">
    <property type="nucleotide sequence ID" value="NZ_CP134146.1"/>
</dbReference>
<keyword evidence="2" id="KW-0238">DNA-binding</keyword>
<dbReference type="Pfam" id="PF12833">
    <property type="entry name" value="HTH_18"/>
    <property type="match status" value="1"/>
</dbReference>
<dbReference type="SUPFAM" id="SSF46689">
    <property type="entry name" value="Homeodomain-like"/>
    <property type="match status" value="2"/>
</dbReference>
<dbReference type="EMBL" id="CP134146">
    <property type="protein sequence ID" value="WNC67100.1"/>
    <property type="molecule type" value="Genomic_DNA"/>
</dbReference>
<evidence type="ECO:0000259" key="4">
    <source>
        <dbReference type="PROSITE" id="PS01124"/>
    </source>
</evidence>